<gene>
    <name evidence="1" type="ORF">QFZ46_002007</name>
</gene>
<keyword evidence="2" id="KW-1185">Reference proteome</keyword>
<dbReference type="Proteomes" id="UP001239085">
    <property type="component" value="Unassembled WGS sequence"/>
</dbReference>
<reference evidence="1 2" key="1">
    <citation type="submission" date="2023-07" db="EMBL/GenBank/DDBJ databases">
        <title>Comparative genomics of wheat-associated soil bacteria to identify genetic determinants of phenazine resistance.</title>
        <authorList>
            <person name="Mouncey N."/>
        </authorList>
    </citation>
    <scope>NUCLEOTIDE SEQUENCE [LARGE SCALE GENOMIC DNA]</scope>
    <source>
        <strain evidence="1 2">W2I7</strain>
    </source>
</reference>
<evidence type="ECO:0000313" key="2">
    <source>
        <dbReference type="Proteomes" id="UP001239085"/>
    </source>
</evidence>
<comment type="caution">
    <text evidence="1">The sequence shown here is derived from an EMBL/GenBank/DDBJ whole genome shotgun (WGS) entry which is preliminary data.</text>
</comment>
<proteinExistence type="predicted"/>
<name>A0ABU0P928_9MICO</name>
<dbReference type="RefSeq" id="WP_307360972.1">
    <property type="nucleotide sequence ID" value="NZ_JAUSXK010000001.1"/>
</dbReference>
<evidence type="ECO:0000313" key="1">
    <source>
        <dbReference type="EMBL" id="MDQ0643847.1"/>
    </source>
</evidence>
<protein>
    <submittedName>
        <fullName evidence="1">Uncharacterized protein</fullName>
    </submittedName>
</protein>
<accession>A0ABU0P928</accession>
<sequence>MVAEIGSDDLVLLPERSRARGVLADAWDPVQLGVRGKATLRDLLGDFYRPHRVHLSNAIYTSDARWTRGTDRSCIHTDDLTAWSLRREAIGVS</sequence>
<dbReference type="EMBL" id="JAUSXK010000001">
    <property type="protein sequence ID" value="MDQ0643847.1"/>
    <property type="molecule type" value="Genomic_DNA"/>
</dbReference>
<organism evidence="1 2">
    <name type="scientific">Microbacterium murale</name>
    <dbReference type="NCBI Taxonomy" id="1081040"/>
    <lineage>
        <taxon>Bacteria</taxon>
        <taxon>Bacillati</taxon>
        <taxon>Actinomycetota</taxon>
        <taxon>Actinomycetes</taxon>
        <taxon>Micrococcales</taxon>
        <taxon>Microbacteriaceae</taxon>
        <taxon>Microbacterium</taxon>
    </lineage>
</organism>